<feature type="transmembrane region" description="Helical" evidence="16">
    <location>
        <begin position="952"/>
        <end position="972"/>
    </location>
</feature>
<evidence type="ECO:0000256" key="15">
    <source>
        <dbReference type="PIRSR" id="PIRSR606539-3"/>
    </source>
</evidence>
<feature type="active site" description="4-aspartylphosphate intermediate" evidence="13">
    <location>
        <position position="427"/>
    </location>
</feature>
<feature type="binding site" evidence="14">
    <location>
        <position position="646"/>
    </location>
    <ligand>
        <name>ATP</name>
        <dbReference type="ChEBI" id="CHEBI:30616"/>
    </ligand>
</feature>
<dbReference type="InterPro" id="IPR018303">
    <property type="entry name" value="ATPase_P-typ_P_site"/>
</dbReference>
<feature type="binding site" evidence="15">
    <location>
        <position position="866"/>
    </location>
    <ligand>
        <name>Mg(2+)</name>
        <dbReference type="ChEBI" id="CHEBI:18420"/>
    </ligand>
</feature>
<dbReference type="InterPro" id="IPR023214">
    <property type="entry name" value="HAD_sf"/>
</dbReference>
<evidence type="ECO:0000256" key="13">
    <source>
        <dbReference type="PIRSR" id="PIRSR606539-1"/>
    </source>
</evidence>
<evidence type="ECO:0000259" key="18">
    <source>
        <dbReference type="Pfam" id="PF16212"/>
    </source>
</evidence>
<evidence type="ECO:0000256" key="16">
    <source>
        <dbReference type="RuleBase" id="RU362033"/>
    </source>
</evidence>
<dbReference type="Gene3D" id="3.40.1110.10">
    <property type="entry name" value="Calcium-transporting ATPase, cytoplasmic domain N"/>
    <property type="match status" value="1"/>
</dbReference>
<dbReference type="Proteomes" id="UP000796880">
    <property type="component" value="Unassembled WGS sequence"/>
</dbReference>
<comment type="catalytic activity">
    <reaction evidence="11 16">
        <text>ATP + H2O + phospholipidSide 1 = ADP + phosphate + phospholipidSide 2.</text>
        <dbReference type="EC" id="7.6.2.1"/>
    </reaction>
</comment>
<dbReference type="GO" id="GO:0000287">
    <property type="term" value="F:magnesium ion binding"/>
    <property type="evidence" value="ECO:0007669"/>
    <property type="project" value="UniProtKB-UniRule"/>
</dbReference>
<feature type="binding site" evidence="14">
    <location>
        <position position="729"/>
    </location>
    <ligand>
        <name>ATP</name>
        <dbReference type="ChEBI" id="CHEBI:30616"/>
    </ligand>
</feature>
<dbReference type="NCBIfam" id="TIGR01652">
    <property type="entry name" value="ATPase-Plipid"/>
    <property type="match status" value="1"/>
</dbReference>
<dbReference type="GO" id="GO:0005524">
    <property type="term" value="F:ATP binding"/>
    <property type="evidence" value="ECO:0007669"/>
    <property type="project" value="UniProtKB-UniRule"/>
</dbReference>
<feature type="binding site" evidence="14">
    <location>
        <position position="428"/>
    </location>
    <ligand>
        <name>ATP</name>
        <dbReference type="ChEBI" id="CHEBI:30616"/>
    </ligand>
</feature>
<feature type="binding site" evidence="14">
    <location>
        <position position="836"/>
    </location>
    <ligand>
        <name>ATP</name>
        <dbReference type="ChEBI" id="CHEBI:30616"/>
    </ligand>
</feature>
<dbReference type="InterPro" id="IPR001757">
    <property type="entry name" value="P_typ_ATPase"/>
</dbReference>
<feature type="binding site" evidence="14">
    <location>
        <position position="865"/>
    </location>
    <ligand>
        <name>ATP</name>
        <dbReference type="ChEBI" id="CHEBI:30616"/>
    </ligand>
</feature>
<dbReference type="GO" id="GO:0016887">
    <property type="term" value="F:ATP hydrolysis activity"/>
    <property type="evidence" value="ECO:0007669"/>
    <property type="project" value="InterPro"/>
</dbReference>
<dbReference type="FunFam" id="3.40.50.1000:FF:000014">
    <property type="entry name" value="Phospholipid-transporting ATPase"/>
    <property type="match status" value="1"/>
</dbReference>
<evidence type="ECO:0000313" key="20">
    <source>
        <dbReference type="Proteomes" id="UP000796880"/>
    </source>
</evidence>
<comment type="cofactor">
    <cofactor evidence="15">
        <name>Mg(2+)</name>
        <dbReference type="ChEBI" id="CHEBI:18420"/>
    </cofactor>
</comment>
<evidence type="ECO:0000256" key="10">
    <source>
        <dbReference type="ARBA" id="ARBA00023136"/>
    </source>
</evidence>
<evidence type="ECO:0000256" key="5">
    <source>
        <dbReference type="ARBA" id="ARBA00022741"/>
    </source>
</evidence>
<dbReference type="CDD" id="cd02073">
    <property type="entry name" value="P-type_ATPase_APLT_Dnf-like"/>
    <property type="match status" value="1"/>
</dbReference>
<dbReference type="PROSITE" id="PS00154">
    <property type="entry name" value="ATPASE_E1_E2"/>
    <property type="match status" value="1"/>
</dbReference>
<dbReference type="FunFam" id="2.70.150.10:FF:000023">
    <property type="entry name" value="Phospholipid-transporting ATPase"/>
    <property type="match status" value="1"/>
</dbReference>
<feature type="binding site" evidence="14">
    <location>
        <position position="727"/>
    </location>
    <ligand>
        <name>ATP</name>
        <dbReference type="ChEBI" id="CHEBI:30616"/>
    </ligand>
</feature>
<feature type="binding site" evidence="14">
    <location>
        <position position="589"/>
    </location>
    <ligand>
        <name>ATP</name>
        <dbReference type="ChEBI" id="CHEBI:30616"/>
    </ligand>
</feature>
<reference evidence="19" key="1">
    <citation type="submission" date="2020-03" db="EMBL/GenBank/DDBJ databases">
        <title>A high-quality chromosome-level genome assembly of a woody plant with both climbing and erect habits, Rhamnella rubrinervis.</title>
        <authorList>
            <person name="Lu Z."/>
            <person name="Yang Y."/>
            <person name="Zhu X."/>
            <person name="Sun Y."/>
        </authorList>
    </citation>
    <scope>NUCLEOTIDE SEQUENCE</scope>
    <source>
        <strain evidence="19">BYM</strain>
        <tissue evidence="19">Leaf</tissue>
    </source>
</reference>
<dbReference type="GO" id="GO:0045332">
    <property type="term" value="P:phospholipid translocation"/>
    <property type="evidence" value="ECO:0007669"/>
    <property type="project" value="TreeGrafter"/>
</dbReference>
<keyword evidence="3 16" id="KW-0812">Transmembrane</keyword>
<feature type="transmembrane region" description="Helical" evidence="16">
    <location>
        <begin position="1109"/>
        <end position="1129"/>
    </location>
</feature>
<dbReference type="GO" id="GO:0005886">
    <property type="term" value="C:plasma membrane"/>
    <property type="evidence" value="ECO:0007669"/>
    <property type="project" value="TreeGrafter"/>
</dbReference>
<dbReference type="SUPFAM" id="SSF81665">
    <property type="entry name" value="Calcium ATPase, transmembrane domain M"/>
    <property type="match status" value="1"/>
</dbReference>
<feature type="binding site" evidence="14">
    <location>
        <position position="427"/>
    </location>
    <ligand>
        <name>ATP</name>
        <dbReference type="ChEBI" id="CHEBI:30616"/>
    </ligand>
</feature>
<dbReference type="Pfam" id="PF13246">
    <property type="entry name" value="Cation_ATPase"/>
    <property type="match status" value="1"/>
</dbReference>
<dbReference type="SUPFAM" id="SSF81660">
    <property type="entry name" value="Metal cation-transporting ATPase, ATP-binding domain N"/>
    <property type="match status" value="1"/>
</dbReference>
<sequence>MAGGRRRRHFGRIHAFSCGKGRHSVKDEQNLIGGPGFSRIVYCNDPDSYEANLLNYSDNYVRTTKYNAATFLPKSLFEQFRRVANLYFLVCAILSFTPLSPFSPVSNVVPLVIVIGVTMGKELLEDWKRKQQDIEINNRKVKVHHGDGVFEYTKWRDLKVGDIVKVEKDHFFPADLIILSSSFEEALCYVETTNLDGETNLKLKQALEATSSLHEDSNFQNFKASIKCEDPNANLYTFVGSLDVGEQQYPLTPQQLLLRDSKLRNTDFVYGVVIFTGHDTKVMQNSTPPPSKRSKVERRMDKIIYFLFSLLVLMATITAIVFGISTEEDLDNGKMKRWYLRPDDSTVYYDPEKAPVAAILQFLTSFMLYGNLIPISLYVSIEIVKVLQSIFINQDLHMYYEEADKPAHARTSNLNEELGQVDTILSDKTGTLTCNSMEFIKCTIAGTAYGRGVTEVERAMARRKGEELTREDEDAEDVEVAKPPIKGFNFTDERIMNGNWINEPHADVIQKFLQLLAICQTALPEVDEETGRTSYEAESPDEAAFVVAARELGFEFYERNHSSISLREIDLISGRKVERSYQLLNVLEFSSARKRMSVIVRNEEGRIFLFSKGADSVMFERLAKNGREFEEQSKDHINEYADAGLRTLVAAYRELDEGEYYEFNKKFSEAKNSLSADQEEMVEKATEMIERELILLGATAVEDKLQNGVPECIDKLAQAGIKIWVLTGDKMETAINIGFACSLLRQGMKQIVISSETSEAKAFEKMEDKAAAASALKGCVVRQISEAKQLLTAANEDSAALALIIDGKSLTYALEEDVKNLFLEVAIGCASVICCRSSPKQKALVTRLVKIRTGNTTLAIGDGANDVGMLQEADIGIGISGVEGMQAVMSSDIAIAQFRFLERLLLIHGHWCYRRISSMICYFFYKNITFGFTIFFYEIYASFSGQSAYNDWYLSLYNVFFTSLPVIALGVFDQDVSAKLCLKFPLLYQEGVQNVLFSWARIIGWAFNGIVSAVIVFFLCIMTMKTQAFRKGGEVVGLEILGTTMYTCVVWAVNCQMAISISYFTYIQHIFIWGGIIFWYIFQLIYGAIDPSFSTNAYQVFIEALAPAPSYWLATLFVVISALVPYFTYASIQMRFYPAYHQMIHWIRSDGKTDDPEFCNMVRSRSLRPTTVGQTARIAHSRRYEKSPLEL</sequence>
<dbReference type="Pfam" id="PF16209">
    <property type="entry name" value="PhoLip_ATPase_N"/>
    <property type="match status" value="1"/>
</dbReference>
<feature type="transmembrane region" description="Helical" evidence="16">
    <location>
        <begin position="1002"/>
        <end position="1024"/>
    </location>
</feature>
<keyword evidence="20" id="KW-1185">Reference proteome</keyword>
<dbReference type="SFLD" id="SFLDG00002">
    <property type="entry name" value="C1.7:_P-type_atpase_like"/>
    <property type="match status" value="1"/>
</dbReference>
<dbReference type="SFLD" id="SFLDF00027">
    <property type="entry name" value="p-type_atpase"/>
    <property type="match status" value="1"/>
</dbReference>
<comment type="caution">
    <text evidence="19">The sequence shown here is derived from an EMBL/GenBank/DDBJ whole genome shotgun (WGS) entry which is preliminary data.</text>
</comment>
<name>A0A8K0E5Q3_9ROSA</name>
<dbReference type="Gene3D" id="2.70.150.10">
    <property type="entry name" value="Calcium-transporting ATPase, cytoplasmic transduction domain A"/>
    <property type="match status" value="1"/>
</dbReference>
<dbReference type="Pfam" id="PF16212">
    <property type="entry name" value="PhoLip_ATPase_C"/>
    <property type="match status" value="1"/>
</dbReference>
<evidence type="ECO:0000256" key="14">
    <source>
        <dbReference type="PIRSR" id="PIRSR606539-2"/>
    </source>
</evidence>
<evidence type="ECO:0000256" key="1">
    <source>
        <dbReference type="ARBA" id="ARBA00004141"/>
    </source>
</evidence>
<evidence type="ECO:0000256" key="3">
    <source>
        <dbReference type="ARBA" id="ARBA00022692"/>
    </source>
</evidence>
<evidence type="ECO:0000256" key="4">
    <source>
        <dbReference type="ARBA" id="ARBA00022723"/>
    </source>
</evidence>
<protein>
    <recommendedName>
        <fullName evidence="16">Phospholipid-transporting ATPase</fullName>
        <ecNumber evidence="16">7.6.2.1</ecNumber>
    </recommendedName>
</protein>
<dbReference type="InterPro" id="IPR023299">
    <property type="entry name" value="ATPase_P-typ_cyto_dom_N"/>
</dbReference>
<dbReference type="InterPro" id="IPR023298">
    <property type="entry name" value="ATPase_P-typ_TM_dom_sf"/>
</dbReference>
<dbReference type="SFLD" id="SFLDS00003">
    <property type="entry name" value="Haloacid_Dehalogenase"/>
    <property type="match status" value="1"/>
</dbReference>
<evidence type="ECO:0000256" key="2">
    <source>
        <dbReference type="ARBA" id="ARBA00008109"/>
    </source>
</evidence>
<comment type="function">
    <text evidence="12">Involved in transport of phospholipids.</text>
</comment>
<dbReference type="InterPro" id="IPR032630">
    <property type="entry name" value="P_typ_ATPase_c"/>
</dbReference>
<gene>
    <name evidence="19" type="ORF">FNV43_RR20055</name>
</gene>
<feature type="binding site" evidence="14">
    <location>
        <position position="429"/>
    </location>
    <ligand>
        <name>ATP</name>
        <dbReference type="ChEBI" id="CHEBI:30616"/>
    </ligand>
</feature>
<dbReference type="Gene3D" id="3.40.50.1000">
    <property type="entry name" value="HAD superfamily/HAD-like"/>
    <property type="match status" value="1"/>
</dbReference>
<dbReference type="GO" id="GO:1901703">
    <property type="term" value="P:protein localization involved in auxin polar transport"/>
    <property type="evidence" value="ECO:0007669"/>
    <property type="project" value="UniProtKB-ARBA"/>
</dbReference>
<feature type="binding site" evidence="14">
    <location>
        <position position="612"/>
    </location>
    <ligand>
        <name>ATP</name>
        <dbReference type="ChEBI" id="CHEBI:30616"/>
    </ligand>
</feature>
<feature type="transmembrane region" description="Helical" evidence="16">
    <location>
        <begin position="358"/>
        <end position="379"/>
    </location>
</feature>
<dbReference type="InterPro" id="IPR006539">
    <property type="entry name" value="P-type_ATPase_IV"/>
</dbReference>
<dbReference type="SUPFAM" id="SSF56784">
    <property type="entry name" value="HAD-like"/>
    <property type="match status" value="1"/>
</dbReference>
<feature type="transmembrane region" description="Helical" evidence="16">
    <location>
        <begin position="923"/>
        <end position="940"/>
    </location>
</feature>
<feature type="transmembrane region" description="Helical" evidence="16">
    <location>
        <begin position="303"/>
        <end position="325"/>
    </location>
</feature>
<keyword evidence="8 16" id="KW-1278">Translocase</keyword>
<feature type="domain" description="P-type ATPase C-terminal" evidence="18">
    <location>
        <begin position="888"/>
        <end position="1138"/>
    </location>
</feature>
<evidence type="ECO:0000256" key="9">
    <source>
        <dbReference type="ARBA" id="ARBA00022989"/>
    </source>
</evidence>
<dbReference type="InterPro" id="IPR036412">
    <property type="entry name" value="HAD-like_sf"/>
</dbReference>
<accession>A0A8K0E5Q3</accession>
<dbReference type="GO" id="GO:0140326">
    <property type="term" value="F:ATPase-coupled intramembrane lipid transporter activity"/>
    <property type="evidence" value="ECO:0007669"/>
    <property type="project" value="UniProtKB-EC"/>
</dbReference>
<dbReference type="PRINTS" id="PR00119">
    <property type="entry name" value="CATATPASE"/>
</dbReference>
<organism evidence="19 20">
    <name type="scientific">Rhamnella rubrinervis</name>
    <dbReference type="NCBI Taxonomy" id="2594499"/>
    <lineage>
        <taxon>Eukaryota</taxon>
        <taxon>Viridiplantae</taxon>
        <taxon>Streptophyta</taxon>
        <taxon>Embryophyta</taxon>
        <taxon>Tracheophyta</taxon>
        <taxon>Spermatophyta</taxon>
        <taxon>Magnoliopsida</taxon>
        <taxon>eudicotyledons</taxon>
        <taxon>Gunneridae</taxon>
        <taxon>Pentapetalae</taxon>
        <taxon>rosids</taxon>
        <taxon>fabids</taxon>
        <taxon>Rosales</taxon>
        <taxon>Rhamnaceae</taxon>
        <taxon>rhamnoid group</taxon>
        <taxon>Rhamneae</taxon>
        <taxon>Rhamnella</taxon>
    </lineage>
</organism>
<feature type="binding site" evidence="14">
    <location>
        <position position="842"/>
    </location>
    <ligand>
        <name>ATP</name>
        <dbReference type="ChEBI" id="CHEBI:30616"/>
    </ligand>
</feature>
<dbReference type="InterPro" id="IPR032631">
    <property type="entry name" value="P-type_ATPase_N"/>
</dbReference>
<dbReference type="NCBIfam" id="TIGR01494">
    <property type="entry name" value="ATPase_P-type"/>
    <property type="match status" value="1"/>
</dbReference>
<dbReference type="PANTHER" id="PTHR24092">
    <property type="entry name" value="PROBABLE PHOSPHOLIPID-TRANSPORTING ATPASE"/>
    <property type="match status" value="1"/>
</dbReference>
<dbReference type="PANTHER" id="PTHR24092:SF70">
    <property type="entry name" value="PHOSPHOLIPID-TRANSPORTING ATPASE"/>
    <property type="match status" value="1"/>
</dbReference>
<feature type="binding site" evidence="15">
    <location>
        <position position="862"/>
    </location>
    <ligand>
        <name>Mg(2+)</name>
        <dbReference type="ChEBI" id="CHEBI:18420"/>
    </ligand>
</feature>
<evidence type="ECO:0000256" key="12">
    <source>
        <dbReference type="ARBA" id="ARBA00054150"/>
    </source>
</evidence>
<dbReference type="SUPFAM" id="SSF81653">
    <property type="entry name" value="Calcium ATPase, transduction domain A"/>
    <property type="match status" value="1"/>
</dbReference>
<dbReference type="EMBL" id="VOIH02000009">
    <property type="protein sequence ID" value="KAF3437302.1"/>
    <property type="molecule type" value="Genomic_DNA"/>
</dbReference>
<feature type="binding site" evidence="14">
    <location>
        <position position="542"/>
    </location>
    <ligand>
        <name>ATP</name>
        <dbReference type="ChEBI" id="CHEBI:30616"/>
    </ligand>
</feature>
<proteinExistence type="inferred from homology"/>
<dbReference type="EC" id="7.6.2.1" evidence="16"/>
<keyword evidence="4 15" id="KW-0479">Metal-binding</keyword>
<feature type="transmembrane region" description="Helical" evidence="16">
    <location>
        <begin position="1070"/>
        <end position="1089"/>
    </location>
</feature>
<evidence type="ECO:0000256" key="7">
    <source>
        <dbReference type="ARBA" id="ARBA00022842"/>
    </source>
</evidence>
<evidence type="ECO:0000256" key="6">
    <source>
        <dbReference type="ARBA" id="ARBA00022840"/>
    </source>
</evidence>
<dbReference type="InterPro" id="IPR044492">
    <property type="entry name" value="P_typ_ATPase_HD_dom"/>
</dbReference>
<dbReference type="OrthoDB" id="377733at2759"/>
<keyword evidence="9 16" id="KW-1133">Transmembrane helix</keyword>
<keyword evidence="7 15" id="KW-0460">Magnesium</keyword>
<comment type="subcellular location">
    <subcellularLocation>
        <location evidence="1 16">Membrane</location>
        <topology evidence="1 16">Multi-pass membrane protein</topology>
    </subcellularLocation>
</comment>
<feature type="binding site" evidence="15">
    <location>
        <position position="427"/>
    </location>
    <ligand>
        <name>Mg(2+)</name>
        <dbReference type="ChEBI" id="CHEBI:18420"/>
    </ligand>
</feature>
<dbReference type="FunFam" id="3.40.1110.10:FF:000042">
    <property type="entry name" value="Phospholipid-transporting ATPase"/>
    <property type="match status" value="1"/>
</dbReference>
<evidence type="ECO:0000256" key="11">
    <source>
        <dbReference type="ARBA" id="ARBA00034036"/>
    </source>
</evidence>
<feature type="binding site" evidence="15">
    <location>
        <position position="429"/>
    </location>
    <ligand>
        <name>Mg(2+)</name>
        <dbReference type="ChEBI" id="CHEBI:18420"/>
    </ligand>
</feature>
<keyword evidence="10 16" id="KW-0472">Membrane</keyword>
<evidence type="ECO:0000313" key="19">
    <source>
        <dbReference type="EMBL" id="KAF3437302.1"/>
    </source>
</evidence>
<keyword evidence="5 14" id="KW-0547">Nucleotide-binding</keyword>
<feature type="binding site" evidence="14">
    <location>
        <position position="866"/>
    </location>
    <ligand>
        <name>ATP</name>
        <dbReference type="ChEBI" id="CHEBI:30616"/>
    </ligand>
</feature>
<feature type="binding site" evidence="14">
    <location>
        <position position="728"/>
    </location>
    <ligand>
        <name>ATP</name>
        <dbReference type="ChEBI" id="CHEBI:30616"/>
    </ligand>
</feature>
<keyword evidence="6 14" id="KW-0067">ATP-binding</keyword>
<evidence type="ECO:0000259" key="17">
    <source>
        <dbReference type="Pfam" id="PF16209"/>
    </source>
</evidence>
<dbReference type="AlphaFoldDB" id="A0A8K0E5Q3"/>
<feature type="domain" description="P-type ATPase N-terminal" evidence="17">
    <location>
        <begin position="41"/>
        <end position="107"/>
    </location>
</feature>
<comment type="similarity">
    <text evidence="2 16">Belongs to the cation transport ATPase (P-type) (TC 3.A.3) family. Type IV subfamily.</text>
</comment>
<evidence type="ECO:0000256" key="8">
    <source>
        <dbReference type="ARBA" id="ARBA00022967"/>
    </source>
</evidence>
<dbReference type="InterPro" id="IPR008250">
    <property type="entry name" value="ATPase_P-typ_transduc_dom_A_sf"/>
</dbReference>